<organism evidence="5">
    <name type="scientific">mine drainage metagenome</name>
    <dbReference type="NCBI Taxonomy" id="410659"/>
    <lineage>
        <taxon>unclassified sequences</taxon>
        <taxon>metagenomes</taxon>
        <taxon>ecological metagenomes</taxon>
    </lineage>
</organism>
<dbReference type="PANTHER" id="PTHR42683">
    <property type="entry name" value="ALDEHYDE REDUCTASE"/>
    <property type="match status" value="1"/>
</dbReference>
<name>T1C0J1_9ZZZZ</name>
<evidence type="ECO:0000256" key="1">
    <source>
        <dbReference type="ARBA" id="ARBA00022723"/>
    </source>
</evidence>
<evidence type="ECO:0000256" key="3">
    <source>
        <dbReference type="ARBA" id="ARBA00023002"/>
    </source>
</evidence>
<dbReference type="Gene3D" id="3.90.180.10">
    <property type="entry name" value="Medium-chain alcohol dehydrogenases, catalytic domain"/>
    <property type="match status" value="1"/>
</dbReference>
<dbReference type="GO" id="GO:0004022">
    <property type="term" value="F:alcohol dehydrogenase (NAD+) activity"/>
    <property type="evidence" value="ECO:0007669"/>
    <property type="project" value="UniProtKB-EC"/>
</dbReference>
<keyword evidence="1" id="KW-0479">Metal-binding</keyword>
<dbReference type="AlphaFoldDB" id="T1C0J1"/>
<evidence type="ECO:0000256" key="2">
    <source>
        <dbReference type="ARBA" id="ARBA00022833"/>
    </source>
</evidence>
<dbReference type="GO" id="GO:0046872">
    <property type="term" value="F:metal ion binding"/>
    <property type="evidence" value="ECO:0007669"/>
    <property type="project" value="UniProtKB-KW"/>
</dbReference>
<evidence type="ECO:0000259" key="4">
    <source>
        <dbReference type="Pfam" id="PF08240"/>
    </source>
</evidence>
<dbReference type="EC" id="1.1.1.1" evidence="5"/>
<dbReference type="SUPFAM" id="SSF50129">
    <property type="entry name" value="GroES-like"/>
    <property type="match status" value="1"/>
</dbReference>
<evidence type="ECO:0000313" key="5">
    <source>
        <dbReference type="EMBL" id="EQD75527.1"/>
    </source>
</evidence>
<reference evidence="5" key="1">
    <citation type="submission" date="2013-08" db="EMBL/GenBank/DDBJ databases">
        <authorList>
            <person name="Mendez C."/>
            <person name="Richter M."/>
            <person name="Ferrer M."/>
            <person name="Sanchez J."/>
        </authorList>
    </citation>
    <scope>NUCLEOTIDE SEQUENCE</scope>
</reference>
<proteinExistence type="predicted"/>
<comment type="caution">
    <text evidence="5">The sequence shown here is derived from an EMBL/GenBank/DDBJ whole genome shotgun (WGS) entry which is preliminary data.</text>
</comment>
<dbReference type="InterPro" id="IPR047109">
    <property type="entry name" value="CAD-like"/>
</dbReference>
<reference evidence="5" key="2">
    <citation type="journal article" date="2014" name="ISME J.">
        <title>Microbial stratification in low pH oxic and suboxic macroscopic growths along an acid mine drainage.</title>
        <authorList>
            <person name="Mendez-Garcia C."/>
            <person name="Mesa V."/>
            <person name="Sprenger R.R."/>
            <person name="Richter M."/>
            <person name="Diez M.S."/>
            <person name="Solano J."/>
            <person name="Bargiela R."/>
            <person name="Golyshina O.V."/>
            <person name="Manteca A."/>
            <person name="Ramos J.L."/>
            <person name="Gallego J.R."/>
            <person name="Llorente I."/>
            <person name="Martins Dos Santos V.A."/>
            <person name="Jensen O.N."/>
            <person name="Pelaez A.I."/>
            <person name="Sanchez J."/>
            <person name="Ferrer M."/>
        </authorList>
    </citation>
    <scope>NUCLEOTIDE SEQUENCE</scope>
</reference>
<keyword evidence="2" id="KW-0862">Zinc</keyword>
<dbReference type="Pfam" id="PF08240">
    <property type="entry name" value="ADH_N"/>
    <property type="match status" value="1"/>
</dbReference>
<feature type="domain" description="Alcohol dehydrogenase-like N-terminal" evidence="4">
    <location>
        <begin position="27"/>
        <end position="62"/>
    </location>
</feature>
<keyword evidence="3 5" id="KW-0560">Oxidoreductase</keyword>
<gene>
    <name evidence="5" type="ORF">B1A_03923</name>
</gene>
<dbReference type="InterPro" id="IPR011032">
    <property type="entry name" value="GroES-like_sf"/>
</dbReference>
<protein>
    <submittedName>
        <fullName evidence="5">Alcohol dehydrogenase GroES-like domain protein</fullName>
        <ecNumber evidence="5">1.1.1.1</ecNumber>
    </submittedName>
</protein>
<sequence>MIKAKAYGVTDKNSKFQIMDIERREVGENDVLIEIQYCGICHSDVHQVRNEWEAPYIPVVPGL</sequence>
<accession>T1C0J1</accession>
<dbReference type="EMBL" id="AUZX01002867">
    <property type="protein sequence ID" value="EQD75527.1"/>
    <property type="molecule type" value="Genomic_DNA"/>
</dbReference>
<dbReference type="InterPro" id="IPR013154">
    <property type="entry name" value="ADH-like_N"/>
</dbReference>